<dbReference type="EMBL" id="WMQE01000005">
    <property type="protein sequence ID" value="MTK20434.1"/>
    <property type="molecule type" value="Genomic_DNA"/>
</dbReference>
<gene>
    <name evidence="3" type="ORF">GMA92_03135</name>
</gene>
<keyword evidence="1" id="KW-1133">Transmembrane helix</keyword>
<feature type="transmembrane region" description="Helical" evidence="1">
    <location>
        <begin position="44"/>
        <end position="64"/>
    </location>
</feature>
<keyword evidence="1" id="KW-0472">Membrane</keyword>
<dbReference type="PANTHER" id="PTHR36834">
    <property type="entry name" value="MEMBRANE PROTEIN-RELATED"/>
    <property type="match status" value="1"/>
</dbReference>
<feature type="transmembrane region" description="Helical" evidence="1">
    <location>
        <begin position="101"/>
        <end position="119"/>
    </location>
</feature>
<accession>A0A9X4XBM3</accession>
<dbReference type="InterPro" id="IPR053150">
    <property type="entry name" value="Teicoplanin_resist-assoc"/>
</dbReference>
<dbReference type="Pfam" id="PF04892">
    <property type="entry name" value="VanZ"/>
    <property type="match status" value="1"/>
</dbReference>
<organism evidence="3 4">
    <name type="scientific">Turicibacter sanguinis</name>
    <dbReference type="NCBI Taxonomy" id="154288"/>
    <lineage>
        <taxon>Bacteria</taxon>
        <taxon>Bacillati</taxon>
        <taxon>Bacillota</taxon>
        <taxon>Erysipelotrichia</taxon>
        <taxon>Erysipelotrichales</taxon>
        <taxon>Turicibacteraceae</taxon>
        <taxon>Turicibacter</taxon>
    </lineage>
</organism>
<dbReference type="Proteomes" id="UP000487649">
    <property type="component" value="Unassembled WGS sequence"/>
</dbReference>
<dbReference type="PANTHER" id="PTHR36834:SF1">
    <property type="entry name" value="INTEGRAL MEMBRANE PROTEIN"/>
    <property type="match status" value="1"/>
</dbReference>
<reference evidence="3 4" key="1">
    <citation type="journal article" date="2019" name="Nat. Med.">
        <title>A library of human gut bacterial isolates paired with longitudinal multiomics data enables mechanistic microbiome research.</title>
        <authorList>
            <person name="Poyet M."/>
            <person name="Groussin M."/>
            <person name="Gibbons S.M."/>
            <person name="Avila-Pacheco J."/>
            <person name="Jiang X."/>
            <person name="Kearney S.M."/>
            <person name="Perrotta A.R."/>
            <person name="Berdy B."/>
            <person name="Zhao S."/>
            <person name="Lieberman T.D."/>
            <person name="Swanson P.K."/>
            <person name="Smith M."/>
            <person name="Roesemann S."/>
            <person name="Alexander J.E."/>
            <person name="Rich S.A."/>
            <person name="Livny J."/>
            <person name="Vlamakis H."/>
            <person name="Clish C."/>
            <person name="Bullock K."/>
            <person name="Deik A."/>
            <person name="Scott J."/>
            <person name="Pierce K.A."/>
            <person name="Xavier R.J."/>
            <person name="Alm E.J."/>
        </authorList>
    </citation>
    <scope>NUCLEOTIDE SEQUENCE [LARGE SCALE GENOMIC DNA]</scope>
    <source>
        <strain evidence="3 4">BIOML-A198</strain>
    </source>
</reference>
<comment type="caution">
    <text evidence="3">The sequence shown here is derived from an EMBL/GenBank/DDBJ whole genome shotgun (WGS) entry which is preliminary data.</text>
</comment>
<feature type="domain" description="VanZ-like" evidence="2">
    <location>
        <begin position="50"/>
        <end position="171"/>
    </location>
</feature>
<feature type="transmembrane region" description="Helical" evidence="1">
    <location>
        <begin position="6"/>
        <end position="32"/>
    </location>
</feature>
<feature type="transmembrane region" description="Helical" evidence="1">
    <location>
        <begin position="124"/>
        <end position="142"/>
    </location>
</feature>
<evidence type="ECO:0000313" key="4">
    <source>
        <dbReference type="Proteomes" id="UP000487649"/>
    </source>
</evidence>
<name>A0A9X4XBM3_9FIRM</name>
<protein>
    <submittedName>
        <fullName evidence="3">VanZ family protein</fullName>
    </submittedName>
</protein>
<dbReference type="RefSeq" id="WP_006783859.1">
    <property type="nucleotide sequence ID" value="NZ_CABJBH010000022.1"/>
</dbReference>
<sequence>MLTIFYTFIGLFIPCLLLGTLLYLLVVLCLWFTKKRQYFTFKRCLIEFTFCCYLIALANLTGLFNIRLSYFFSFHATPNLIPILNTLREVFEYGPYVLKQVFLNVALYVPFGILVSLLLRKPTLLQLLLLAGCTSLLIETLQYFGGRFADIDDLLSNIIGALLGYLLIKLIKKAID</sequence>
<dbReference type="AlphaFoldDB" id="A0A9X4XBM3"/>
<keyword evidence="1" id="KW-0812">Transmembrane</keyword>
<dbReference type="InterPro" id="IPR006976">
    <property type="entry name" value="VanZ-like"/>
</dbReference>
<proteinExistence type="predicted"/>
<evidence type="ECO:0000313" key="3">
    <source>
        <dbReference type="EMBL" id="MTK20434.1"/>
    </source>
</evidence>
<evidence type="ECO:0000256" key="1">
    <source>
        <dbReference type="SAM" id="Phobius"/>
    </source>
</evidence>
<feature type="transmembrane region" description="Helical" evidence="1">
    <location>
        <begin position="154"/>
        <end position="171"/>
    </location>
</feature>
<evidence type="ECO:0000259" key="2">
    <source>
        <dbReference type="Pfam" id="PF04892"/>
    </source>
</evidence>